<dbReference type="EMBL" id="LWCI01000118">
    <property type="protein sequence ID" value="KZS61189.1"/>
    <property type="molecule type" value="Genomic_DNA"/>
</dbReference>
<keyword evidence="3" id="KW-0843">Virulence</keyword>
<protein>
    <recommendedName>
        <fullName evidence="2">Thioesterase TesA</fullName>
    </recommendedName>
</protein>
<dbReference type="GO" id="GO:0008610">
    <property type="term" value="P:lipid biosynthetic process"/>
    <property type="evidence" value="ECO:0007669"/>
    <property type="project" value="TreeGrafter"/>
</dbReference>
<evidence type="ECO:0000313" key="6">
    <source>
        <dbReference type="EMBL" id="KZS61189.1"/>
    </source>
</evidence>
<evidence type="ECO:0000256" key="3">
    <source>
        <dbReference type="ARBA" id="ARBA00023026"/>
    </source>
</evidence>
<comment type="similarity">
    <text evidence="1">Belongs to the thioesterase family.</text>
</comment>
<evidence type="ECO:0000259" key="5">
    <source>
        <dbReference type="Pfam" id="PF00975"/>
    </source>
</evidence>
<dbReference type="Proteomes" id="UP000077342">
    <property type="component" value="Unassembled WGS sequence"/>
</dbReference>
<dbReference type="Gene3D" id="3.40.50.1820">
    <property type="entry name" value="alpha/beta hydrolase"/>
    <property type="match status" value="1"/>
</dbReference>
<comment type="catalytic activity">
    <reaction evidence="4">
        <text>a fatty acyl-CoA + H2O = a fatty acid + CoA + H(+)</text>
        <dbReference type="Rhea" id="RHEA:16781"/>
        <dbReference type="ChEBI" id="CHEBI:15377"/>
        <dbReference type="ChEBI" id="CHEBI:15378"/>
        <dbReference type="ChEBI" id="CHEBI:28868"/>
        <dbReference type="ChEBI" id="CHEBI:57287"/>
        <dbReference type="ChEBI" id="CHEBI:77636"/>
    </reaction>
</comment>
<organism evidence="6 7">
    <name type="scientific">Mycobacterium ostraviense</name>
    <dbReference type="NCBI Taxonomy" id="2738409"/>
    <lineage>
        <taxon>Bacteria</taxon>
        <taxon>Bacillati</taxon>
        <taxon>Actinomycetota</taxon>
        <taxon>Actinomycetes</taxon>
        <taxon>Mycobacteriales</taxon>
        <taxon>Mycobacteriaceae</taxon>
        <taxon>Mycobacterium</taxon>
    </lineage>
</organism>
<evidence type="ECO:0000256" key="4">
    <source>
        <dbReference type="ARBA" id="ARBA00024293"/>
    </source>
</evidence>
<dbReference type="SUPFAM" id="SSF53474">
    <property type="entry name" value="alpha/beta-Hydrolases"/>
    <property type="match status" value="1"/>
</dbReference>
<evidence type="ECO:0000256" key="2">
    <source>
        <dbReference type="ARBA" id="ARBA00015007"/>
    </source>
</evidence>
<accession>A0A163Z528</accession>
<feature type="domain" description="Thioesterase" evidence="5">
    <location>
        <begin position="21"/>
        <end position="242"/>
    </location>
</feature>
<dbReference type="Pfam" id="PF00975">
    <property type="entry name" value="Thioesterase"/>
    <property type="match status" value="1"/>
</dbReference>
<proteinExistence type="inferred from homology"/>
<dbReference type="InterPro" id="IPR012223">
    <property type="entry name" value="TEII"/>
</dbReference>
<gene>
    <name evidence="6" type="ORF">A4G28_04915</name>
</gene>
<dbReference type="PANTHER" id="PTHR11487:SF0">
    <property type="entry name" value="S-ACYL FATTY ACID SYNTHASE THIOESTERASE, MEDIUM CHAIN"/>
    <property type="match status" value="1"/>
</dbReference>
<comment type="caution">
    <text evidence="6">The sequence shown here is derived from an EMBL/GenBank/DDBJ whole genome shotgun (WGS) entry which is preliminary data.</text>
</comment>
<sequence length="252" mass="27353">MPRALGWIRQFHRPESSNSLPLLVFPHAGAGASAYREFSKILSPTFNVIVFQYPGRQDRAAEAPLESLPEIAAGAFGDFSTSDHNRDIPIVTFGHSMGALVAFEFVRLAEAAGIVVRRLNASAAVAPCHVAAKPPHPKDDESILNHLAALEGTDSDVFANRELMRLALPVLKADYKAFDAYSCAEDVKVATPIQAMGGDQDPYIALGDLYGWGKHTETVSVTMFDGGHFYLRTHIDAVAKLLASSTQCEWTL</sequence>
<dbReference type="InterPro" id="IPR001031">
    <property type="entry name" value="Thioesterase"/>
</dbReference>
<keyword evidence="7" id="KW-1185">Reference proteome</keyword>
<evidence type="ECO:0000256" key="1">
    <source>
        <dbReference type="ARBA" id="ARBA00007169"/>
    </source>
</evidence>
<dbReference type="InterPro" id="IPR029058">
    <property type="entry name" value="AB_hydrolase_fold"/>
</dbReference>
<dbReference type="RefSeq" id="WP_075511392.1">
    <property type="nucleotide sequence ID" value="NZ_CP089224.1"/>
</dbReference>
<dbReference type="AlphaFoldDB" id="A0A163Z528"/>
<evidence type="ECO:0000313" key="7">
    <source>
        <dbReference type="Proteomes" id="UP000077342"/>
    </source>
</evidence>
<dbReference type="PANTHER" id="PTHR11487">
    <property type="entry name" value="THIOESTERASE"/>
    <property type="match status" value="1"/>
</dbReference>
<name>A0A163Z528_9MYCO</name>
<reference evidence="7" key="1">
    <citation type="submission" date="2016-04" db="EMBL/GenBank/DDBJ databases">
        <authorList>
            <person name="Strapagiel D."/>
            <person name="Borowka P."/>
            <person name="Marciniak B."/>
            <person name="Bakula Z."/>
            <person name="Van Ingen J."/>
            <person name="Safianowska A."/>
            <person name="Dziadek J."/>
            <person name="Jagielski T."/>
        </authorList>
    </citation>
    <scope>NUCLEOTIDE SEQUENCE [LARGE SCALE GENOMIC DNA]</scope>
    <source>
        <strain evidence="7">1010001458</strain>
    </source>
</reference>